<feature type="transmembrane region" description="Helical" evidence="11">
    <location>
        <begin position="213"/>
        <end position="235"/>
    </location>
</feature>
<comment type="caution">
    <text evidence="14">The sequence shown here is derived from an EMBL/GenBank/DDBJ whole genome shotgun (WGS) entry which is preliminary data.</text>
</comment>
<keyword evidence="4" id="KW-0597">Phosphoprotein</keyword>
<evidence type="ECO:0000256" key="7">
    <source>
        <dbReference type="ARBA" id="ARBA00022777"/>
    </source>
</evidence>
<comment type="subcellular location">
    <subcellularLocation>
        <location evidence="2">Membrane</location>
        <topology evidence="2">Multi-pass membrane protein</topology>
    </subcellularLocation>
</comment>
<dbReference type="Pfam" id="PF00672">
    <property type="entry name" value="HAMP"/>
    <property type="match status" value="1"/>
</dbReference>
<sequence>MKIGKKVNIILILVFVSGILISGVALSQVLEQKAKSEISSNAQDLMHMVNSIRKYTNTQVEPILEPRFDTEERFISQAIPSYSVREVFEIFRYDKKYSNFLYKDATLNPVNLRDKADVFETKIVNNFKKSSNLKSINGFRNISGENLFYIARPFKIEDESCLRCHSTPEKAPRSQIATYGRKNGFGWKLNEIVATQIIYVPAQEIFNNVSRSFYLVIGVLSSIFASIAIAMNIFLKKIILRRLKNIAKVAEKVSIGDMEAKFEKQDKDEIGALAESFNRMRYSLEIAVNMLNQRIR</sequence>
<dbReference type="Gene3D" id="6.10.340.10">
    <property type="match status" value="1"/>
</dbReference>
<dbReference type="GO" id="GO:0000155">
    <property type="term" value="F:phosphorelay sensor kinase activity"/>
    <property type="evidence" value="ECO:0007669"/>
    <property type="project" value="TreeGrafter"/>
</dbReference>
<dbReference type="GO" id="GO:0009055">
    <property type="term" value="F:electron transfer activity"/>
    <property type="evidence" value="ECO:0007669"/>
    <property type="project" value="InterPro"/>
</dbReference>
<evidence type="ECO:0000256" key="11">
    <source>
        <dbReference type="SAM" id="Phobius"/>
    </source>
</evidence>
<evidence type="ECO:0000256" key="5">
    <source>
        <dbReference type="ARBA" id="ARBA00022679"/>
    </source>
</evidence>
<accession>A0A0V7ZNA3</accession>
<dbReference type="Proteomes" id="UP000053372">
    <property type="component" value="Unassembled WGS sequence"/>
</dbReference>
<keyword evidence="5" id="KW-0808">Transferase</keyword>
<dbReference type="PROSITE" id="PS50885">
    <property type="entry name" value="HAMP"/>
    <property type="match status" value="1"/>
</dbReference>
<gene>
    <name evidence="14" type="ORF">BC008_24390</name>
</gene>
<keyword evidence="10" id="KW-0349">Heme</keyword>
<keyword evidence="9 11" id="KW-0472">Membrane</keyword>
<evidence type="ECO:0000256" key="8">
    <source>
        <dbReference type="ARBA" id="ARBA00023004"/>
    </source>
</evidence>
<evidence type="ECO:0000259" key="13">
    <source>
        <dbReference type="PROSITE" id="PS51007"/>
    </source>
</evidence>
<keyword evidence="6 10" id="KW-0479">Metal-binding</keyword>
<evidence type="ECO:0000313" key="15">
    <source>
        <dbReference type="Proteomes" id="UP000053372"/>
    </source>
</evidence>
<evidence type="ECO:0000256" key="6">
    <source>
        <dbReference type="ARBA" id="ARBA00022723"/>
    </source>
</evidence>
<keyword evidence="11" id="KW-0812">Transmembrane</keyword>
<keyword evidence="8 10" id="KW-0408">Iron</keyword>
<dbReference type="OrthoDB" id="114218at2"/>
<dbReference type="AlphaFoldDB" id="A0A0V7ZNA3"/>
<reference evidence="14 15" key="1">
    <citation type="journal article" date="2015" name="Genome Announc.">
        <title>Draft Genome of the Euendolithic (true boring) Cyanobacterium Mastigocoleus testarum strain BC008.</title>
        <authorList>
            <person name="Guida B.S."/>
            <person name="Garcia-Pichel F."/>
        </authorList>
    </citation>
    <scope>NUCLEOTIDE SEQUENCE [LARGE SCALE GENOMIC DNA]</scope>
    <source>
        <strain evidence="14 15">BC008</strain>
    </source>
</reference>
<proteinExistence type="predicted"/>
<dbReference type="Pfam" id="PF11845">
    <property type="entry name" value="Tll0287-like"/>
    <property type="match status" value="1"/>
</dbReference>
<evidence type="ECO:0000256" key="2">
    <source>
        <dbReference type="ARBA" id="ARBA00004141"/>
    </source>
</evidence>
<organism evidence="14 15">
    <name type="scientific">Mastigocoleus testarum BC008</name>
    <dbReference type="NCBI Taxonomy" id="371196"/>
    <lineage>
        <taxon>Bacteria</taxon>
        <taxon>Bacillati</taxon>
        <taxon>Cyanobacteriota</taxon>
        <taxon>Cyanophyceae</taxon>
        <taxon>Nostocales</taxon>
        <taxon>Hapalosiphonaceae</taxon>
        <taxon>Mastigocoleus</taxon>
    </lineage>
</organism>
<feature type="domain" description="Cytochrome c" evidence="13">
    <location>
        <begin position="139"/>
        <end position="278"/>
    </location>
</feature>
<dbReference type="EC" id="2.7.13.3" evidence="3"/>
<dbReference type="SUPFAM" id="SSF158472">
    <property type="entry name" value="HAMP domain-like"/>
    <property type="match status" value="1"/>
</dbReference>
<dbReference type="PANTHER" id="PTHR45528">
    <property type="entry name" value="SENSOR HISTIDINE KINASE CPXA"/>
    <property type="match status" value="1"/>
</dbReference>
<name>A0A0V7ZNA3_9CYAN</name>
<evidence type="ECO:0000256" key="9">
    <source>
        <dbReference type="ARBA" id="ARBA00023136"/>
    </source>
</evidence>
<evidence type="ECO:0000259" key="12">
    <source>
        <dbReference type="PROSITE" id="PS50885"/>
    </source>
</evidence>
<dbReference type="GO" id="GO:0005886">
    <property type="term" value="C:plasma membrane"/>
    <property type="evidence" value="ECO:0007669"/>
    <property type="project" value="TreeGrafter"/>
</dbReference>
<comment type="catalytic activity">
    <reaction evidence="1">
        <text>ATP + protein L-histidine = ADP + protein N-phospho-L-histidine.</text>
        <dbReference type="EC" id="2.7.13.3"/>
    </reaction>
</comment>
<evidence type="ECO:0000256" key="1">
    <source>
        <dbReference type="ARBA" id="ARBA00000085"/>
    </source>
</evidence>
<dbReference type="SMART" id="SM00304">
    <property type="entry name" value="HAMP"/>
    <property type="match status" value="1"/>
</dbReference>
<dbReference type="GO" id="GO:0046872">
    <property type="term" value="F:metal ion binding"/>
    <property type="evidence" value="ECO:0007669"/>
    <property type="project" value="UniProtKB-KW"/>
</dbReference>
<dbReference type="GO" id="GO:0020037">
    <property type="term" value="F:heme binding"/>
    <property type="evidence" value="ECO:0007669"/>
    <property type="project" value="InterPro"/>
</dbReference>
<evidence type="ECO:0000256" key="4">
    <source>
        <dbReference type="ARBA" id="ARBA00022553"/>
    </source>
</evidence>
<evidence type="ECO:0000256" key="3">
    <source>
        <dbReference type="ARBA" id="ARBA00012438"/>
    </source>
</evidence>
<protein>
    <recommendedName>
        <fullName evidence="3">histidine kinase</fullName>
        <ecNumber evidence="3">2.7.13.3</ecNumber>
    </recommendedName>
</protein>
<dbReference type="InterPro" id="IPR009056">
    <property type="entry name" value="Cyt_c-like_dom"/>
</dbReference>
<dbReference type="InterPro" id="IPR050398">
    <property type="entry name" value="HssS/ArlS-like"/>
</dbReference>
<dbReference type="InterPro" id="IPR021796">
    <property type="entry name" value="Tll0287-like_dom"/>
</dbReference>
<dbReference type="PANTHER" id="PTHR45528:SF10">
    <property type="entry name" value="METHYL-ACCEPTING CHEMOTAXIS PROTEIN"/>
    <property type="match status" value="1"/>
</dbReference>
<dbReference type="EMBL" id="LMTZ01000099">
    <property type="protein sequence ID" value="KST66192.1"/>
    <property type="molecule type" value="Genomic_DNA"/>
</dbReference>
<dbReference type="InterPro" id="IPR003660">
    <property type="entry name" value="HAMP_dom"/>
</dbReference>
<keyword evidence="7 14" id="KW-0418">Kinase</keyword>
<dbReference type="PROSITE" id="PS51007">
    <property type="entry name" value="CYTC"/>
    <property type="match status" value="1"/>
</dbReference>
<dbReference type="CDD" id="cd06225">
    <property type="entry name" value="HAMP"/>
    <property type="match status" value="1"/>
</dbReference>
<keyword evidence="15" id="KW-1185">Reference proteome</keyword>
<keyword evidence="11" id="KW-1133">Transmembrane helix</keyword>
<feature type="domain" description="HAMP" evidence="12">
    <location>
        <begin position="237"/>
        <end position="289"/>
    </location>
</feature>
<evidence type="ECO:0000313" key="14">
    <source>
        <dbReference type="EMBL" id="KST66192.1"/>
    </source>
</evidence>
<evidence type="ECO:0000256" key="10">
    <source>
        <dbReference type="PROSITE-ProRule" id="PRU00433"/>
    </source>
</evidence>